<keyword evidence="2" id="KW-1185">Reference proteome</keyword>
<dbReference type="AlphaFoldDB" id="C0C678"/>
<evidence type="ECO:0000313" key="1">
    <source>
        <dbReference type="EMBL" id="EEG72213.1"/>
    </source>
</evidence>
<organism evidence="1 2">
    <name type="scientific">[Clostridium] hylemonae DSM 15053</name>
    <dbReference type="NCBI Taxonomy" id="553973"/>
    <lineage>
        <taxon>Bacteria</taxon>
        <taxon>Bacillati</taxon>
        <taxon>Bacillota</taxon>
        <taxon>Clostridia</taxon>
        <taxon>Lachnospirales</taxon>
        <taxon>Lachnospiraceae</taxon>
    </lineage>
</organism>
<comment type="caution">
    <text evidence="1">The sequence shown here is derived from an EMBL/GenBank/DDBJ whole genome shotgun (WGS) entry which is preliminary data.</text>
</comment>
<name>C0C678_9FIRM</name>
<reference evidence="1" key="1">
    <citation type="submission" date="2009-02" db="EMBL/GenBank/DDBJ databases">
        <authorList>
            <person name="Fulton L."/>
            <person name="Clifton S."/>
            <person name="Fulton B."/>
            <person name="Xu J."/>
            <person name="Minx P."/>
            <person name="Pepin K.H."/>
            <person name="Johnson M."/>
            <person name="Bhonagiri V."/>
            <person name="Nash W.E."/>
            <person name="Mardis E.R."/>
            <person name="Wilson R.K."/>
        </authorList>
    </citation>
    <scope>NUCLEOTIDE SEQUENCE [LARGE SCALE GENOMIC DNA]</scope>
    <source>
        <strain evidence="1">DSM 15053</strain>
    </source>
</reference>
<sequence>MLNSFLYVFLNICAKQGRDARFRRCMGQVYHRMSIKSLYRYYL</sequence>
<accession>C0C678</accession>
<dbReference type="EMBL" id="ABYI02000042">
    <property type="protein sequence ID" value="EEG72213.1"/>
    <property type="molecule type" value="Genomic_DNA"/>
</dbReference>
<evidence type="ECO:0000313" key="2">
    <source>
        <dbReference type="Proteomes" id="UP000004893"/>
    </source>
</evidence>
<protein>
    <submittedName>
        <fullName evidence="1">Uncharacterized protein</fullName>
    </submittedName>
</protein>
<gene>
    <name evidence="1" type="ORF">CLOHYLEM_07615</name>
</gene>
<reference evidence="1" key="2">
    <citation type="submission" date="2013-06" db="EMBL/GenBank/DDBJ databases">
        <title>Draft genome sequence of Clostridium hylemonae (DSM 15053).</title>
        <authorList>
            <person name="Sudarsanam P."/>
            <person name="Ley R."/>
            <person name="Guruge J."/>
            <person name="Turnbaugh P.J."/>
            <person name="Mahowald M."/>
            <person name="Liep D."/>
            <person name="Gordon J."/>
        </authorList>
    </citation>
    <scope>NUCLEOTIDE SEQUENCE</scope>
    <source>
        <strain evidence="1">DSM 15053</strain>
    </source>
</reference>
<dbReference type="STRING" id="553973.CLOHYLEM_07615"/>
<dbReference type="HOGENOM" id="CLU_3231772_0_0_9"/>
<dbReference type="Proteomes" id="UP000004893">
    <property type="component" value="Unassembled WGS sequence"/>
</dbReference>
<proteinExistence type="predicted"/>